<reference evidence="1" key="1">
    <citation type="submission" date="2021-03" db="EMBL/GenBank/DDBJ databases">
        <authorList>
            <consortium name="DOE Joint Genome Institute"/>
            <person name="Ahrendt S."/>
            <person name="Looney B.P."/>
            <person name="Miyauchi S."/>
            <person name="Morin E."/>
            <person name="Drula E."/>
            <person name="Courty P.E."/>
            <person name="Chicoki N."/>
            <person name="Fauchery L."/>
            <person name="Kohler A."/>
            <person name="Kuo A."/>
            <person name="Labutti K."/>
            <person name="Pangilinan J."/>
            <person name="Lipzen A."/>
            <person name="Riley R."/>
            <person name="Andreopoulos W."/>
            <person name="He G."/>
            <person name="Johnson J."/>
            <person name="Barry K.W."/>
            <person name="Grigoriev I.V."/>
            <person name="Nagy L."/>
            <person name="Hibbett D."/>
            <person name="Henrissat B."/>
            <person name="Matheny P.B."/>
            <person name="Labbe J."/>
            <person name="Martin F."/>
        </authorList>
    </citation>
    <scope>NUCLEOTIDE SEQUENCE</scope>
    <source>
        <strain evidence="1">HHB10654</strain>
    </source>
</reference>
<accession>A0ACB8TI98</accession>
<evidence type="ECO:0000313" key="1">
    <source>
        <dbReference type="EMBL" id="KAI0068156.1"/>
    </source>
</evidence>
<proteinExistence type="predicted"/>
<evidence type="ECO:0000313" key="2">
    <source>
        <dbReference type="Proteomes" id="UP000814140"/>
    </source>
</evidence>
<dbReference type="EMBL" id="MU277188">
    <property type="protein sequence ID" value="KAI0068156.1"/>
    <property type="molecule type" value="Genomic_DNA"/>
</dbReference>
<dbReference type="Proteomes" id="UP000814140">
    <property type="component" value="Unassembled WGS sequence"/>
</dbReference>
<keyword evidence="2" id="KW-1185">Reference proteome</keyword>
<protein>
    <submittedName>
        <fullName evidence="1">NAD-P-binding protein</fullName>
    </submittedName>
</protein>
<organism evidence="1 2">
    <name type="scientific">Artomyces pyxidatus</name>
    <dbReference type="NCBI Taxonomy" id="48021"/>
    <lineage>
        <taxon>Eukaryota</taxon>
        <taxon>Fungi</taxon>
        <taxon>Dikarya</taxon>
        <taxon>Basidiomycota</taxon>
        <taxon>Agaricomycotina</taxon>
        <taxon>Agaricomycetes</taxon>
        <taxon>Russulales</taxon>
        <taxon>Auriscalpiaceae</taxon>
        <taxon>Artomyces</taxon>
    </lineage>
</organism>
<reference evidence="1" key="2">
    <citation type="journal article" date="2022" name="New Phytol.">
        <title>Evolutionary transition to the ectomycorrhizal habit in the genomes of a hyperdiverse lineage of mushroom-forming fungi.</title>
        <authorList>
            <person name="Looney B."/>
            <person name="Miyauchi S."/>
            <person name="Morin E."/>
            <person name="Drula E."/>
            <person name="Courty P.E."/>
            <person name="Kohler A."/>
            <person name="Kuo A."/>
            <person name="LaButti K."/>
            <person name="Pangilinan J."/>
            <person name="Lipzen A."/>
            <person name="Riley R."/>
            <person name="Andreopoulos W."/>
            <person name="He G."/>
            <person name="Johnson J."/>
            <person name="Nolan M."/>
            <person name="Tritt A."/>
            <person name="Barry K.W."/>
            <person name="Grigoriev I.V."/>
            <person name="Nagy L.G."/>
            <person name="Hibbett D."/>
            <person name="Henrissat B."/>
            <person name="Matheny P.B."/>
            <person name="Labbe J."/>
            <person name="Martin F.M."/>
        </authorList>
    </citation>
    <scope>NUCLEOTIDE SEQUENCE</scope>
    <source>
        <strain evidence="1">HHB10654</strain>
    </source>
</reference>
<gene>
    <name evidence="1" type="ORF">BV25DRAFT_1875397</name>
</gene>
<sequence length="323" mass="35254">MAQKIFLCGAGFLGPNIATAISQANASGRNNILRRIQLSSRNPDRIHALLHDKIPADHLLPAVAVDITNPKTLVPAFKDASVVVSLVGILHGSPEQFERIQWRGAQNVAQAAKAAGARLVHISAIGADRGSKIPYARTKALGEEAVLALCPDATIIRPSIVFGPGDGFFNRFAKFAQFLPFLPVFGTGSSRFQPVYVGDIGRLVELITRDDPGIRKAADGKIIEAGGPDIFTFRQIMELVLKYTNRWRPIVPVPWAVGMVQGAILERLPPNLFTLTRDQVEQLRYDNVVASPPPTTHVAFDKIMADQGYSLTSVHEILPQYLR</sequence>
<comment type="caution">
    <text evidence="1">The sequence shown here is derived from an EMBL/GenBank/DDBJ whole genome shotgun (WGS) entry which is preliminary data.</text>
</comment>
<name>A0ACB8TI98_9AGAM</name>